<dbReference type="GO" id="GO:0002376">
    <property type="term" value="P:immune system process"/>
    <property type="evidence" value="ECO:0007669"/>
    <property type="project" value="UniProtKB-KW"/>
</dbReference>
<dbReference type="InterPro" id="IPR013106">
    <property type="entry name" value="Ig_V-set"/>
</dbReference>
<organism evidence="4 5">
    <name type="scientific">Xyrichtys novacula</name>
    <name type="common">Pearly razorfish</name>
    <name type="synonym">Hemipteronotus novacula</name>
    <dbReference type="NCBI Taxonomy" id="13765"/>
    <lineage>
        <taxon>Eukaryota</taxon>
        <taxon>Metazoa</taxon>
        <taxon>Chordata</taxon>
        <taxon>Craniata</taxon>
        <taxon>Vertebrata</taxon>
        <taxon>Euteleostomi</taxon>
        <taxon>Actinopterygii</taxon>
        <taxon>Neopterygii</taxon>
        <taxon>Teleostei</taxon>
        <taxon>Neoteleostei</taxon>
        <taxon>Acanthomorphata</taxon>
        <taxon>Eupercaria</taxon>
        <taxon>Labriformes</taxon>
        <taxon>Labridae</taxon>
        <taxon>Xyrichtys</taxon>
    </lineage>
</organism>
<dbReference type="InterPro" id="IPR003598">
    <property type="entry name" value="Ig_sub2"/>
</dbReference>
<reference evidence="4" key="1">
    <citation type="submission" date="2023-08" db="EMBL/GenBank/DDBJ databases">
        <authorList>
            <person name="Alioto T."/>
            <person name="Alioto T."/>
            <person name="Gomez Garrido J."/>
        </authorList>
    </citation>
    <scope>NUCLEOTIDE SEQUENCE</scope>
</reference>
<dbReference type="PANTHER" id="PTHR23268">
    <property type="entry name" value="T-CELL RECEPTOR BETA CHAIN"/>
    <property type="match status" value="1"/>
</dbReference>
<keyword evidence="5" id="KW-1185">Reference proteome</keyword>
<evidence type="ECO:0000313" key="5">
    <source>
        <dbReference type="Proteomes" id="UP001178508"/>
    </source>
</evidence>
<dbReference type="InterPro" id="IPR036179">
    <property type="entry name" value="Ig-like_dom_sf"/>
</dbReference>
<evidence type="ECO:0000259" key="3">
    <source>
        <dbReference type="PROSITE" id="PS50835"/>
    </source>
</evidence>
<dbReference type="PROSITE" id="PS50835">
    <property type="entry name" value="IG_LIKE"/>
    <property type="match status" value="1"/>
</dbReference>
<name>A0AAV1GNT2_XYRNO</name>
<dbReference type="Proteomes" id="UP001178508">
    <property type="component" value="Chromosome 15"/>
</dbReference>
<dbReference type="AlphaFoldDB" id="A0AAV1GNT2"/>
<keyword evidence="1" id="KW-0732">Signal</keyword>
<evidence type="ECO:0000256" key="2">
    <source>
        <dbReference type="ARBA" id="ARBA00022859"/>
    </source>
</evidence>
<dbReference type="InterPro" id="IPR013783">
    <property type="entry name" value="Ig-like_fold"/>
</dbReference>
<dbReference type="SMART" id="SM00408">
    <property type="entry name" value="IGc2"/>
    <property type="match status" value="1"/>
</dbReference>
<dbReference type="GO" id="GO:0007166">
    <property type="term" value="P:cell surface receptor signaling pathway"/>
    <property type="evidence" value="ECO:0007669"/>
    <property type="project" value="TreeGrafter"/>
</dbReference>
<keyword evidence="2" id="KW-0391">Immunity</keyword>
<proteinExistence type="predicted"/>
<protein>
    <submittedName>
        <fullName evidence="4">Uncharacterized protein LOC117806520</fullName>
    </submittedName>
</protein>
<dbReference type="SMART" id="SM00406">
    <property type="entry name" value="IGv"/>
    <property type="match status" value="1"/>
</dbReference>
<evidence type="ECO:0000313" key="4">
    <source>
        <dbReference type="EMBL" id="CAJ1074719.1"/>
    </source>
</evidence>
<dbReference type="Pfam" id="PF07686">
    <property type="entry name" value="V-set"/>
    <property type="match status" value="1"/>
</dbReference>
<dbReference type="SUPFAM" id="SSF48726">
    <property type="entry name" value="Immunoglobulin"/>
    <property type="match status" value="1"/>
</dbReference>
<evidence type="ECO:0000256" key="1">
    <source>
        <dbReference type="ARBA" id="ARBA00022729"/>
    </source>
</evidence>
<dbReference type="Gene3D" id="2.60.40.10">
    <property type="entry name" value="Immunoglobulins"/>
    <property type="match status" value="1"/>
</dbReference>
<gene>
    <name evidence="4" type="ORF">XNOV1_A020345</name>
</gene>
<dbReference type="SMART" id="SM00409">
    <property type="entry name" value="IG"/>
    <property type="match status" value="1"/>
</dbReference>
<dbReference type="InterPro" id="IPR007110">
    <property type="entry name" value="Ig-like_dom"/>
</dbReference>
<dbReference type="InterPro" id="IPR003599">
    <property type="entry name" value="Ig_sub"/>
</dbReference>
<dbReference type="InterPro" id="IPR050413">
    <property type="entry name" value="TCR_beta_variable"/>
</dbReference>
<feature type="domain" description="Ig-like" evidence="3">
    <location>
        <begin position="37"/>
        <end position="144"/>
    </location>
</feature>
<accession>A0AAV1GNT2</accession>
<sequence length="144" mass="16147">MKKEESDQRLSQKNNIMIVFLWISVNLILVSGSSDGKEVNQKPDRIFSKLGQSAELTCSHKINTYNQINWYKQVESKEMQYLGYMVGNNGNPEIKSKVKIEGNANANKNCTLTILAVDLNSSAVYFCAASTQCFISLLLNTKTL</sequence>
<dbReference type="GO" id="GO:0005886">
    <property type="term" value="C:plasma membrane"/>
    <property type="evidence" value="ECO:0007669"/>
    <property type="project" value="TreeGrafter"/>
</dbReference>
<dbReference type="PANTHER" id="PTHR23268:SF102">
    <property type="entry name" value="IMMUNOGLOBULIN V-SET DOMAIN-CONTAINING PROTEIN"/>
    <property type="match status" value="1"/>
</dbReference>
<dbReference type="EMBL" id="OY660878">
    <property type="protein sequence ID" value="CAJ1074719.1"/>
    <property type="molecule type" value="Genomic_DNA"/>
</dbReference>